<sequence>MIERTEEQIRSSTRQSKTQQHRQEETRPRLGTSLLRIVRGVFESLLGIHLPRRGGYQQGSHSQSDEGPELDVKAEVTKHTRQD</sequence>
<dbReference type="AlphaFoldDB" id="A0AAV5DWV1"/>
<feature type="compositionally biased region" description="Basic and acidic residues" evidence="1">
    <location>
        <begin position="70"/>
        <end position="83"/>
    </location>
</feature>
<gene>
    <name evidence="2" type="primary">gb01686</name>
    <name evidence="2" type="ORF">PR202_gb01686</name>
</gene>
<evidence type="ECO:0000313" key="2">
    <source>
        <dbReference type="EMBL" id="GJN14821.1"/>
    </source>
</evidence>
<keyword evidence="3" id="KW-1185">Reference proteome</keyword>
<accession>A0AAV5DWV1</accession>
<organism evidence="2 3">
    <name type="scientific">Eleusine coracana subsp. coracana</name>
    <dbReference type="NCBI Taxonomy" id="191504"/>
    <lineage>
        <taxon>Eukaryota</taxon>
        <taxon>Viridiplantae</taxon>
        <taxon>Streptophyta</taxon>
        <taxon>Embryophyta</taxon>
        <taxon>Tracheophyta</taxon>
        <taxon>Spermatophyta</taxon>
        <taxon>Magnoliopsida</taxon>
        <taxon>Liliopsida</taxon>
        <taxon>Poales</taxon>
        <taxon>Poaceae</taxon>
        <taxon>PACMAD clade</taxon>
        <taxon>Chloridoideae</taxon>
        <taxon>Cynodonteae</taxon>
        <taxon>Eleusininae</taxon>
        <taxon>Eleusine</taxon>
    </lineage>
</organism>
<name>A0AAV5DWV1_ELECO</name>
<proteinExistence type="predicted"/>
<dbReference type="EMBL" id="BQKI01000071">
    <property type="protein sequence ID" value="GJN14821.1"/>
    <property type="molecule type" value="Genomic_DNA"/>
</dbReference>
<evidence type="ECO:0000313" key="3">
    <source>
        <dbReference type="Proteomes" id="UP001054889"/>
    </source>
</evidence>
<feature type="region of interest" description="Disordered" evidence="1">
    <location>
        <begin position="51"/>
        <end position="83"/>
    </location>
</feature>
<dbReference type="Proteomes" id="UP001054889">
    <property type="component" value="Unassembled WGS sequence"/>
</dbReference>
<protein>
    <submittedName>
        <fullName evidence="2">Uncharacterized protein</fullName>
    </submittedName>
</protein>
<feature type="region of interest" description="Disordered" evidence="1">
    <location>
        <begin position="1"/>
        <end position="31"/>
    </location>
</feature>
<comment type="caution">
    <text evidence="2">The sequence shown here is derived from an EMBL/GenBank/DDBJ whole genome shotgun (WGS) entry which is preliminary data.</text>
</comment>
<reference evidence="2" key="1">
    <citation type="journal article" date="2018" name="DNA Res.">
        <title>Multiple hybrid de novo genome assembly of finger millet, an orphan allotetraploid crop.</title>
        <authorList>
            <person name="Hatakeyama M."/>
            <person name="Aluri S."/>
            <person name="Balachadran M.T."/>
            <person name="Sivarajan S.R."/>
            <person name="Patrignani A."/>
            <person name="Gruter S."/>
            <person name="Poveda L."/>
            <person name="Shimizu-Inatsugi R."/>
            <person name="Baeten J."/>
            <person name="Francoijs K.J."/>
            <person name="Nataraja K.N."/>
            <person name="Reddy Y.A.N."/>
            <person name="Phadnis S."/>
            <person name="Ravikumar R.L."/>
            <person name="Schlapbach R."/>
            <person name="Sreeman S.M."/>
            <person name="Shimizu K.K."/>
        </authorList>
    </citation>
    <scope>NUCLEOTIDE SEQUENCE</scope>
</reference>
<evidence type="ECO:0000256" key="1">
    <source>
        <dbReference type="SAM" id="MobiDB-lite"/>
    </source>
</evidence>
<reference evidence="2" key="2">
    <citation type="submission" date="2021-12" db="EMBL/GenBank/DDBJ databases">
        <title>Resequencing data analysis of finger millet.</title>
        <authorList>
            <person name="Hatakeyama M."/>
            <person name="Aluri S."/>
            <person name="Balachadran M.T."/>
            <person name="Sivarajan S.R."/>
            <person name="Poveda L."/>
            <person name="Shimizu-Inatsugi R."/>
            <person name="Schlapbach R."/>
            <person name="Sreeman S.M."/>
            <person name="Shimizu K.K."/>
        </authorList>
    </citation>
    <scope>NUCLEOTIDE SEQUENCE</scope>
</reference>